<feature type="region of interest" description="Disordered" evidence="1">
    <location>
        <begin position="88"/>
        <end position="108"/>
    </location>
</feature>
<keyword evidence="3" id="KW-1185">Reference proteome</keyword>
<protein>
    <submittedName>
        <fullName evidence="2">Uncharacterized protein</fullName>
    </submittedName>
</protein>
<dbReference type="Proteomes" id="UP001341840">
    <property type="component" value="Unassembled WGS sequence"/>
</dbReference>
<evidence type="ECO:0000256" key="1">
    <source>
        <dbReference type="SAM" id="MobiDB-lite"/>
    </source>
</evidence>
<gene>
    <name evidence="2" type="ORF">PIB30_049082</name>
</gene>
<feature type="region of interest" description="Disordered" evidence="1">
    <location>
        <begin position="25"/>
        <end position="45"/>
    </location>
</feature>
<evidence type="ECO:0000313" key="3">
    <source>
        <dbReference type="Proteomes" id="UP001341840"/>
    </source>
</evidence>
<comment type="caution">
    <text evidence="2">The sequence shown here is derived from an EMBL/GenBank/DDBJ whole genome shotgun (WGS) entry which is preliminary data.</text>
</comment>
<accession>A0ABU6QGM7</accession>
<proteinExistence type="predicted"/>
<sequence length="127" mass="14361">MCKHREKAWQDHGWQQVFRRGWTVAEDGRGSGRTRAEKGSLTSSMIPDEDDRVLADRKPVEDTRPCLQFGIRRRTQGGVAVFKDDEATVADGGDDGKSDAGRKERRLGGVGRRGVLRRRILGERRTR</sequence>
<feature type="compositionally biased region" description="Basic and acidic residues" evidence="1">
    <location>
        <begin position="26"/>
        <end position="38"/>
    </location>
</feature>
<evidence type="ECO:0000313" key="2">
    <source>
        <dbReference type="EMBL" id="MED6111070.1"/>
    </source>
</evidence>
<dbReference type="EMBL" id="JASCZI010000327">
    <property type="protein sequence ID" value="MED6111070.1"/>
    <property type="molecule type" value="Genomic_DNA"/>
</dbReference>
<reference evidence="2 3" key="1">
    <citation type="journal article" date="2023" name="Plants (Basel)">
        <title>Bridging the Gap: Combining Genomics and Transcriptomics Approaches to Understand Stylosanthes scabra, an Orphan Legume from the Brazilian Caatinga.</title>
        <authorList>
            <person name="Ferreira-Neto J.R.C."/>
            <person name="da Silva M.D."/>
            <person name="Binneck E."/>
            <person name="de Melo N.F."/>
            <person name="da Silva R.H."/>
            <person name="de Melo A.L.T.M."/>
            <person name="Pandolfi V."/>
            <person name="Bustamante F.O."/>
            <person name="Brasileiro-Vidal A.C."/>
            <person name="Benko-Iseppon A.M."/>
        </authorList>
    </citation>
    <scope>NUCLEOTIDE SEQUENCE [LARGE SCALE GENOMIC DNA]</scope>
    <source>
        <tissue evidence="2">Leaves</tissue>
    </source>
</reference>
<name>A0ABU6QGM7_9FABA</name>
<organism evidence="2 3">
    <name type="scientific">Stylosanthes scabra</name>
    <dbReference type="NCBI Taxonomy" id="79078"/>
    <lineage>
        <taxon>Eukaryota</taxon>
        <taxon>Viridiplantae</taxon>
        <taxon>Streptophyta</taxon>
        <taxon>Embryophyta</taxon>
        <taxon>Tracheophyta</taxon>
        <taxon>Spermatophyta</taxon>
        <taxon>Magnoliopsida</taxon>
        <taxon>eudicotyledons</taxon>
        <taxon>Gunneridae</taxon>
        <taxon>Pentapetalae</taxon>
        <taxon>rosids</taxon>
        <taxon>fabids</taxon>
        <taxon>Fabales</taxon>
        <taxon>Fabaceae</taxon>
        <taxon>Papilionoideae</taxon>
        <taxon>50 kb inversion clade</taxon>
        <taxon>dalbergioids sensu lato</taxon>
        <taxon>Dalbergieae</taxon>
        <taxon>Pterocarpus clade</taxon>
        <taxon>Stylosanthes</taxon>
    </lineage>
</organism>